<protein>
    <submittedName>
        <fullName evidence="10">S-adenosylmethionine decarboxylase proenzyme</fullName>
    </submittedName>
</protein>
<keyword evidence="3" id="KW-0068">Autocatalytic cleavage</keyword>
<evidence type="ECO:0000256" key="2">
    <source>
        <dbReference type="ARBA" id="ARBA00022793"/>
    </source>
</evidence>
<keyword evidence="8" id="KW-0704">Schiff base</keyword>
<dbReference type="InterPro" id="IPR016067">
    <property type="entry name" value="S-AdoMet_deCO2ase_core"/>
</dbReference>
<keyword evidence="6" id="KW-0865">Zymogen</keyword>
<dbReference type="SUPFAM" id="SSF56276">
    <property type="entry name" value="S-adenosylmethionine decarboxylase"/>
    <property type="match status" value="1"/>
</dbReference>
<keyword evidence="4" id="KW-0745">Spermidine biosynthesis</keyword>
<dbReference type="Proteomes" id="UP000030700">
    <property type="component" value="Unassembled WGS sequence"/>
</dbReference>
<dbReference type="AlphaFoldDB" id="A0A081BTA5"/>
<evidence type="ECO:0000256" key="8">
    <source>
        <dbReference type="ARBA" id="ARBA00023270"/>
    </source>
</evidence>
<dbReference type="Gene3D" id="3.60.90.10">
    <property type="entry name" value="S-adenosylmethionine decarboxylase"/>
    <property type="match status" value="1"/>
</dbReference>
<evidence type="ECO:0000256" key="3">
    <source>
        <dbReference type="ARBA" id="ARBA00022813"/>
    </source>
</evidence>
<accession>A0A081BTA5</accession>
<dbReference type="GO" id="GO:0005829">
    <property type="term" value="C:cytosol"/>
    <property type="evidence" value="ECO:0007669"/>
    <property type="project" value="TreeGrafter"/>
</dbReference>
<evidence type="ECO:0000313" key="10">
    <source>
        <dbReference type="EMBL" id="GAK54636.1"/>
    </source>
</evidence>
<keyword evidence="11" id="KW-1185">Reference proteome</keyword>
<dbReference type="Pfam" id="PF02675">
    <property type="entry name" value="AdoMet_dc"/>
    <property type="match status" value="1"/>
</dbReference>
<dbReference type="InterPro" id="IPR003826">
    <property type="entry name" value="AdoMetDC_fam_prok"/>
</dbReference>
<dbReference type="STRING" id="1499966.U14_05923"/>
<comment type="cofactor">
    <cofactor evidence="1">
        <name>pyruvate</name>
        <dbReference type="ChEBI" id="CHEBI:15361"/>
    </cofactor>
</comment>
<keyword evidence="5" id="KW-0620">Polyamine biosynthesis</keyword>
<evidence type="ECO:0000256" key="4">
    <source>
        <dbReference type="ARBA" id="ARBA00023066"/>
    </source>
</evidence>
<dbReference type="NCBIfam" id="TIGR03330">
    <property type="entry name" value="SAM_DCase_Bsu"/>
    <property type="match status" value="1"/>
</dbReference>
<keyword evidence="7" id="KW-0456">Lyase</keyword>
<keyword evidence="9" id="KW-0670">Pyruvate</keyword>
<dbReference type="InterPro" id="IPR017716">
    <property type="entry name" value="S-AdoMet_deCOase_pro-enz"/>
</dbReference>
<gene>
    <name evidence="10" type="ORF">U14_05923</name>
</gene>
<evidence type="ECO:0000256" key="6">
    <source>
        <dbReference type="ARBA" id="ARBA00023145"/>
    </source>
</evidence>
<keyword evidence="2" id="KW-0210">Decarboxylase</keyword>
<dbReference type="PANTHER" id="PTHR33866:SF2">
    <property type="entry name" value="S-ADENOSYLMETHIONINE DECARBOXYLASE PROENZYME"/>
    <property type="match status" value="1"/>
</dbReference>
<evidence type="ECO:0000256" key="7">
    <source>
        <dbReference type="ARBA" id="ARBA00023239"/>
    </source>
</evidence>
<sequence length="122" mass="13385">MAQSSIMLGQQITASFDGCSGATFENCERLTDLLRQVVTRLGFEEVAHLSHAFSPQGSTCVLILAQSHIIAHTWPEYRALVIDLFACGTIDFTPAAELVKAAVNASAYRVEERTRDIEVERA</sequence>
<dbReference type="HOGENOM" id="CLU_125470_2_4_0"/>
<evidence type="ECO:0000256" key="1">
    <source>
        <dbReference type="ARBA" id="ARBA00001928"/>
    </source>
</evidence>
<proteinExistence type="predicted"/>
<dbReference type="GO" id="GO:0008295">
    <property type="term" value="P:spermidine biosynthetic process"/>
    <property type="evidence" value="ECO:0007669"/>
    <property type="project" value="UniProtKB-KW"/>
</dbReference>
<organism evidence="10">
    <name type="scientific">Candidatus Moduliflexus flocculans</name>
    <dbReference type="NCBI Taxonomy" id="1499966"/>
    <lineage>
        <taxon>Bacteria</taxon>
        <taxon>Candidatus Moduliflexota</taxon>
        <taxon>Candidatus Moduliflexia</taxon>
        <taxon>Candidatus Moduliflexales</taxon>
        <taxon>Candidatus Moduliflexaceae</taxon>
    </lineage>
</organism>
<evidence type="ECO:0000313" key="11">
    <source>
        <dbReference type="Proteomes" id="UP000030700"/>
    </source>
</evidence>
<dbReference type="GO" id="GO:0004014">
    <property type="term" value="F:adenosylmethionine decarboxylase activity"/>
    <property type="evidence" value="ECO:0007669"/>
    <property type="project" value="InterPro"/>
</dbReference>
<dbReference type="EMBL" id="DF820462">
    <property type="protein sequence ID" value="GAK54636.1"/>
    <property type="molecule type" value="Genomic_DNA"/>
</dbReference>
<reference evidence="10" key="1">
    <citation type="journal article" date="2015" name="PeerJ">
        <title>First genomic representation of candidate bacterial phylum KSB3 points to enhanced environmental sensing as a trigger of wastewater bulking.</title>
        <authorList>
            <person name="Sekiguchi Y."/>
            <person name="Ohashi A."/>
            <person name="Parks D.H."/>
            <person name="Yamauchi T."/>
            <person name="Tyson G.W."/>
            <person name="Hugenholtz P."/>
        </authorList>
    </citation>
    <scope>NUCLEOTIDE SEQUENCE [LARGE SCALE GENOMIC DNA]</scope>
</reference>
<evidence type="ECO:0000256" key="5">
    <source>
        <dbReference type="ARBA" id="ARBA00023115"/>
    </source>
</evidence>
<name>A0A081BTA5_9BACT</name>
<evidence type="ECO:0000256" key="9">
    <source>
        <dbReference type="ARBA" id="ARBA00023317"/>
    </source>
</evidence>
<dbReference type="PANTHER" id="PTHR33866">
    <property type="entry name" value="S-ADENOSYLMETHIONINE DECARBOXYLASE PROENZYME"/>
    <property type="match status" value="1"/>
</dbReference>